<keyword evidence="2" id="KW-1185">Reference proteome</keyword>
<comment type="caution">
    <text evidence="1">The sequence shown here is derived from an EMBL/GenBank/DDBJ whole genome shotgun (WGS) entry which is preliminary data.</text>
</comment>
<name>A0AAV1Z1J9_9ARAC</name>
<evidence type="ECO:0000313" key="2">
    <source>
        <dbReference type="Proteomes" id="UP001497382"/>
    </source>
</evidence>
<dbReference type="EMBL" id="CAXIEN010000017">
    <property type="protein sequence ID" value="CAL1265305.1"/>
    <property type="molecule type" value="Genomic_DNA"/>
</dbReference>
<protein>
    <submittedName>
        <fullName evidence="1">Uncharacterized protein</fullName>
    </submittedName>
</protein>
<dbReference type="AlphaFoldDB" id="A0AAV1Z1J9"/>
<accession>A0AAV1Z1J9</accession>
<dbReference type="Proteomes" id="UP001497382">
    <property type="component" value="Unassembled WGS sequence"/>
</dbReference>
<reference evidence="1 2" key="1">
    <citation type="submission" date="2024-04" db="EMBL/GenBank/DDBJ databases">
        <authorList>
            <person name="Rising A."/>
            <person name="Reimegard J."/>
            <person name="Sonavane S."/>
            <person name="Akerstrom W."/>
            <person name="Nylinder S."/>
            <person name="Hedman E."/>
            <person name="Kallberg Y."/>
        </authorList>
    </citation>
    <scope>NUCLEOTIDE SEQUENCE [LARGE SCALE GENOMIC DNA]</scope>
</reference>
<organism evidence="1 2">
    <name type="scientific">Larinioides sclopetarius</name>
    <dbReference type="NCBI Taxonomy" id="280406"/>
    <lineage>
        <taxon>Eukaryota</taxon>
        <taxon>Metazoa</taxon>
        <taxon>Ecdysozoa</taxon>
        <taxon>Arthropoda</taxon>
        <taxon>Chelicerata</taxon>
        <taxon>Arachnida</taxon>
        <taxon>Araneae</taxon>
        <taxon>Araneomorphae</taxon>
        <taxon>Entelegynae</taxon>
        <taxon>Araneoidea</taxon>
        <taxon>Araneidae</taxon>
        <taxon>Larinioides</taxon>
    </lineage>
</organism>
<proteinExistence type="predicted"/>
<evidence type="ECO:0000313" key="1">
    <source>
        <dbReference type="EMBL" id="CAL1265305.1"/>
    </source>
</evidence>
<sequence>MPQDLWYLLPVPCPFNWYRWCNGPYAMGRYEVTADCEHPMMFRVCLSAVKNDQWLPPKMSHVGVFDVTCIRYRIITLTHPLHWTPNSMDHGHHASDDGVGEMQRMLGGVEDFTEFQIILSAPSFEAEMNTNVLPAEVNMHQLNFILMLIFDKNTSKHQTNWKIQSGDVSDDQVHDDLIWLRLSPNLSGI</sequence>
<gene>
    <name evidence="1" type="ORF">LARSCL_LOCUS2459</name>
</gene>